<comment type="similarity">
    <text evidence="1">Belongs to the ROK (NagC/XylR) family.</text>
</comment>
<organism evidence="2 3">
    <name type="scientific">Dictyobacter alpinus</name>
    <dbReference type="NCBI Taxonomy" id="2014873"/>
    <lineage>
        <taxon>Bacteria</taxon>
        <taxon>Bacillati</taxon>
        <taxon>Chloroflexota</taxon>
        <taxon>Ktedonobacteria</taxon>
        <taxon>Ktedonobacterales</taxon>
        <taxon>Dictyobacteraceae</taxon>
        <taxon>Dictyobacter</taxon>
    </lineage>
</organism>
<dbReference type="PANTHER" id="PTHR18964">
    <property type="entry name" value="ROK (REPRESSOR, ORF, KINASE) FAMILY"/>
    <property type="match status" value="1"/>
</dbReference>
<comment type="caution">
    <text evidence="2">The sequence shown here is derived from an EMBL/GenBank/DDBJ whole genome shotgun (WGS) entry which is preliminary data.</text>
</comment>
<protein>
    <submittedName>
        <fullName evidence="2">Xylose repressor protein</fullName>
    </submittedName>
</protein>
<dbReference type="EMBL" id="BIFT01000002">
    <property type="protein sequence ID" value="GCE29580.1"/>
    <property type="molecule type" value="Genomic_DNA"/>
</dbReference>
<dbReference type="PANTHER" id="PTHR18964:SF149">
    <property type="entry name" value="BIFUNCTIONAL UDP-N-ACETYLGLUCOSAMINE 2-EPIMERASE_N-ACETYLMANNOSAMINE KINASE"/>
    <property type="match status" value="1"/>
</dbReference>
<gene>
    <name evidence="2" type="ORF">KDA_50640</name>
</gene>
<dbReference type="InterPro" id="IPR036388">
    <property type="entry name" value="WH-like_DNA-bd_sf"/>
</dbReference>
<evidence type="ECO:0000256" key="1">
    <source>
        <dbReference type="ARBA" id="ARBA00006479"/>
    </source>
</evidence>
<dbReference type="AlphaFoldDB" id="A0A402BE57"/>
<reference evidence="3" key="1">
    <citation type="submission" date="2018-12" db="EMBL/GenBank/DDBJ databases">
        <title>Tengunoibacter tsumagoiensis gen. nov., sp. nov., Dictyobacter kobayashii sp. nov., D. alpinus sp. nov., and D. joshuensis sp. nov. and description of Dictyobacteraceae fam. nov. within the order Ktedonobacterales isolated from Tengu-no-mugimeshi.</title>
        <authorList>
            <person name="Wang C.M."/>
            <person name="Zheng Y."/>
            <person name="Sakai Y."/>
            <person name="Toyoda A."/>
            <person name="Minakuchi Y."/>
            <person name="Abe K."/>
            <person name="Yokota A."/>
            <person name="Yabe S."/>
        </authorList>
    </citation>
    <scope>NUCLEOTIDE SEQUENCE [LARGE SCALE GENOMIC DNA]</scope>
    <source>
        <strain evidence="3">Uno16</strain>
    </source>
</reference>
<dbReference type="SUPFAM" id="SSF46785">
    <property type="entry name" value="Winged helix' DNA-binding domain"/>
    <property type="match status" value="1"/>
</dbReference>
<dbReference type="Pfam" id="PF13412">
    <property type="entry name" value="HTH_24"/>
    <property type="match status" value="1"/>
</dbReference>
<accession>A0A402BE57</accession>
<dbReference type="Gene3D" id="3.30.420.40">
    <property type="match status" value="2"/>
</dbReference>
<dbReference type="SUPFAM" id="SSF53067">
    <property type="entry name" value="Actin-like ATPase domain"/>
    <property type="match status" value="1"/>
</dbReference>
<sequence length="429" mass="46509">MADPRSGKIGLLRDLNLNIILNIIAKKGPLSRVEVVRQSGLPQATVSRITNEFLEAGLILKERFDESSGGRPPRLLQLNPTAGYVVGVKLDKDSVLVAICDLSCTIIHSSTVSLESNTPFERTLSTVVEAIQHCLLQAHMTVHDILGVGVGLSGRIDAERGICHSSPSFPWRNVALAAKIEEVLHIPVRIDNNINTLAVAEQHFGLGQASPNFLLLVIGRDIGLSVVLANEIYHGHHGSAGEYGHVIIDRSSTAPHCRCGQRGCLEAIVSSYDQTHVAPRQTATNANADKDPAVLRTKVASENEQADTALTYIGTMLGITLANLINIFDPNRVFMMGHIAQNIHVAEAMRNTMSSMLFDQEISSNILSIVEGDSIREEQWARGAASLVLNELFQPPLYEHGPQTMIVVEDLLVSASSRISSNKARKGLP</sequence>
<dbReference type="OrthoDB" id="9796533at2"/>
<proteinExistence type="inferred from homology"/>
<dbReference type="InterPro" id="IPR043129">
    <property type="entry name" value="ATPase_NBD"/>
</dbReference>
<evidence type="ECO:0000313" key="3">
    <source>
        <dbReference type="Proteomes" id="UP000287171"/>
    </source>
</evidence>
<dbReference type="Pfam" id="PF00480">
    <property type="entry name" value="ROK"/>
    <property type="match status" value="1"/>
</dbReference>
<dbReference type="RefSeq" id="WP_126629820.1">
    <property type="nucleotide sequence ID" value="NZ_BIFT01000002.1"/>
</dbReference>
<dbReference type="Gene3D" id="1.10.10.10">
    <property type="entry name" value="Winged helix-like DNA-binding domain superfamily/Winged helix DNA-binding domain"/>
    <property type="match status" value="1"/>
</dbReference>
<dbReference type="InterPro" id="IPR000600">
    <property type="entry name" value="ROK"/>
</dbReference>
<dbReference type="InterPro" id="IPR036390">
    <property type="entry name" value="WH_DNA-bd_sf"/>
</dbReference>
<dbReference type="Proteomes" id="UP000287171">
    <property type="component" value="Unassembled WGS sequence"/>
</dbReference>
<name>A0A402BE57_9CHLR</name>
<evidence type="ECO:0000313" key="2">
    <source>
        <dbReference type="EMBL" id="GCE29580.1"/>
    </source>
</evidence>
<keyword evidence="3" id="KW-1185">Reference proteome</keyword>